<accession>A0A172XTK3</accession>
<evidence type="ECO:0000259" key="1">
    <source>
        <dbReference type="Pfam" id="PF18315"/>
    </source>
</evidence>
<keyword evidence="3" id="KW-1185">Reference proteome</keyword>
<dbReference type="InterPro" id="IPR040614">
    <property type="entry name" value="VCH_CASS14"/>
</dbReference>
<dbReference type="Proteomes" id="UP000077824">
    <property type="component" value="Chromosome"/>
</dbReference>
<dbReference type="RefSeq" id="WP_066753074.1">
    <property type="nucleotide sequence ID" value="NZ_CP015199.1"/>
</dbReference>
<dbReference type="AlphaFoldDB" id="A0A172XTK3"/>
<dbReference type="OrthoDB" id="1444132at2"/>
<sequence length="112" mass="12376">MATTIHNIEILRAYLSGVLDRADHHAQNVNEIALAIAGGIIWRTTDNIRVMSREGEMKNVLWLQVGAKTLCFAYNHSAGNIEVRDGSVQGTVITSFNNSTSLSDVKIFFENL</sequence>
<dbReference type="Pfam" id="PF18315">
    <property type="entry name" value="VCH_CASS14"/>
    <property type="match status" value="1"/>
</dbReference>
<gene>
    <name evidence="2" type="ORF">A0O34_07170</name>
</gene>
<dbReference type="EMBL" id="CP015199">
    <property type="protein sequence ID" value="ANF50308.1"/>
    <property type="molecule type" value="Genomic_DNA"/>
</dbReference>
<evidence type="ECO:0000313" key="2">
    <source>
        <dbReference type="EMBL" id="ANF50308.1"/>
    </source>
</evidence>
<feature type="domain" description="Integron cassette protein VCH-CASS1 chain" evidence="1">
    <location>
        <begin position="11"/>
        <end position="103"/>
    </location>
</feature>
<protein>
    <recommendedName>
        <fullName evidence="1">Integron cassette protein VCH-CASS1 chain domain-containing protein</fullName>
    </recommendedName>
</protein>
<organism evidence="2 3">
    <name type="scientific">Chryseobacterium glaciei</name>
    <dbReference type="NCBI Taxonomy" id="1685010"/>
    <lineage>
        <taxon>Bacteria</taxon>
        <taxon>Pseudomonadati</taxon>
        <taxon>Bacteroidota</taxon>
        <taxon>Flavobacteriia</taxon>
        <taxon>Flavobacteriales</taxon>
        <taxon>Weeksellaceae</taxon>
        <taxon>Chryseobacterium group</taxon>
        <taxon>Chryseobacterium</taxon>
    </lineage>
</organism>
<dbReference type="Gene3D" id="3.30.920.70">
    <property type="match status" value="1"/>
</dbReference>
<name>A0A172XTK3_9FLAO</name>
<proteinExistence type="predicted"/>
<evidence type="ECO:0000313" key="3">
    <source>
        <dbReference type="Proteomes" id="UP000077824"/>
    </source>
</evidence>
<dbReference type="KEGG" id="chh:A0O34_07170"/>
<reference evidence="2 3" key="1">
    <citation type="submission" date="2016-04" db="EMBL/GenBank/DDBJ databases">
        <title>Complete Genome Sequence of Chryseobacterium sp. IHBB 10212.</title>
        <authorList>
            <person name="Pal M."/>
            <person name="Swarnkar M.K."/>
            <person name="Kaushal K."/>
            <person name="Chhibber S."/>
            <person name="Singh A.K."/>
            <person name="Gulati A."/>
        </authorList>
    </citation>
    <scope>NUCLEOTIDE SEQUENCE [LARGE SCALE GENOMIC DNA]</scope>
    <source>
        <strain evidence="2 3">IHBB 10212</strain>
    </source>
</reference>